<evidence type="ECO:0000256" key="11">
    <source>
        <dbReference type="SAM" id="MobiDB-lite"/>
    </source>
</evidence>
<keyword evidence="8 12" id="KW-1133">Transmembrane helix</keyword>
<keyword evidence="15" id="KW-1185">Reference proteome</keyword>
<feature type="compositionally biased region" description="Basic and acidic residues" evidence="11">
    <location>
        <begin position="219"/>
        <end position="230"/>
    </location>
</feature>
<dbReference type="GO" id="GO:0046872">
    <property type="term" value="F:metal ion binding"/>
    <property type="evidence" value="ECO:0007669"/>
    <property type="project" value="UniProtKB-KW"/>
</dbReference>
<feature type="transmembrane region" description="Helical" evidence="12">
    <location>
        <begin position="147"/>
        <end position="171"/>
    </location>
</feature>
<evidence type="ECO:0000256" key="3">
    <source>
        <dbReference type="ARBA" id="ARBA00022448"/>
    </source>
</evidence>
<feature type="domain" description="Cytochrome b561" evidence="13">
    <location>
        <begin position="1"/>
        <end position="204"/>
    </location>
</feature>
<dbReference type="Pfam" id="PF03188">
    <property type="entry name" value="Cytochrom_B561"/>
    <property type="match status" value="1"/>
</dbReference>
<dbReference type="GO" id="GO:0016020">
    <property type="term" value="C:membrane"/>
    <property type="evidence" value="ECO:0007669"/>
    <property type="project" value="UniProtKB-SubCell"/>
</dbReference>
<feature type="compositionally biased region" description="Polar residues" evidence="11">
    <location>
        <begin position="235"/>
        <end position="244"/>
    </location>
</feature>
<evidence type="ECO:0000313" key="14">
    <source>
        <dbReference type="EMBL" id="QDZ21076.1"/>
    </source>
</evidence>
<keyword evidence="3" id="KW-0813">Transport</keyword>
<evidence type="ECO:0000313" key="15">
    <source>
        <dbReference type="Proteomes" id="UP000316726"/>
    </source>
</evidence>
<evidence type="ECO:0000256" key="12">
    <source>
        <dbReference type="SAM" id="Phobius"/>
    </source>
</evidence>
<evidence type="ECO:0000256" key="9">
    <source>
        <dbReference type="ARBA" id="ARBA00023004"/>
    </source>
</evidence>
<keyword evidence="10 12" id="KW-0472">Membrane</keyword>
<keyword evidence="9" id="KW-0408">Iron</keyword>
<evidence type="ECO:0000256" key="5">
    <source>
        <dbReference type="ARBA" id="ARBA00022692"/>
    </source>
</evidence>
<feature type="transmembrane region" description="Helical" evidence="12">
    <location>
        <begin position="7"/>
        <end position="24"/>
    </location>
</feature>
<dbReference type="InterPro" id="IPR045150">
    <property type="entry name" value="CYB561D1/2"/>
</dbReference>
<name>A0A5B8MKT0_9CHLO</name>
<feature type="compositionally biased region" description="Polar residues" evidence="11">
    <location>
        <begin position="205"/>
        <end position="218"/>
    </location>
</feature>
<dbReference type="Gene3D" id="1.20.120.1770">
    <property type="match status" value="1"/>
</dbReference>
<dbReference type="Proteomes" id="UP000316726">
    <property type="component" value="Chromosome 5"/>
</dbReference>
<dbReference type="PANTHER" id="PTHR15422:SF45">
    <property type="entry name" value="CYTOCHROME B561 DOMAIN-CONTAINING PROTEIN"/>
    <property type="match status" value="1"/>
</dbReference>
<evidence type="ECO:0000256" key="6">
    <source>
        <dbReference type="ARBA" id="ARBA00022723"/>
    </source>
</evidence>
<dbReference type="InterPro" id="IPR006593">
    <property type="entry name" value="Cyt_b561/ferric_Rdtase_TM"/>
</dbReference>
<evidence type="ECO:0000256" key="4">
    <source>
        <dbReference type="ARBA" id="ARBA00022617"/>
    </source>
</evidence>
<protein>
    <submittedName>
        <fullName evidence="14">Cytochrome b-561-like protein</fullName>
    </submittedName>
</protein>
<evidence type="ECO:0000256" key="10">
    <source>
        <dbReference type="ARBA" id="ARBA00023136"/>
    </source>
</evidence>
<dbReference type="AlphaFoldDB" id="A0A5B8MKT0"/>
<reference evidence="14 15" key="1">
    <citation type="submission" date="2018-07" db="EMBL/GenBank/DDBJ databases">
        <title>The complete nuclear genome of the prasinophyte Chloropicon primus (CCMP1205).</title>
        <authorList>
            <person name="Pombert J.-F."/>
            <person name="Otis C."/>
            <person name="Turmel M."/>
            <person name="Lemieux C."/>
        </authorList>
    </citation>
    <scope>NUCLEOTIDE SEQUENCE [LARGE SCALE GENOMIC DNA]</scope>
    <source>
        <strain evidence="14 15">CCMP1205</strain>
    </source>
</reference>
<dbReference type="PROSITE" id="PS50939">
    <property type="entry name" value="CYTOCHROME_B561"/>
    <property type="match status" value="1"/>
</dbReference>
<keyword evidence="5 12" id="KW-0812">Transmembrane</keyword>
<dbReference type="PANTHER" id="PTHR15422">
    <property type="entry name" value="OS05G0565100 PROTEIN"/>
    <property type="match status" value="1"/>
</dbReference>
<proteinExistence type="predicted"/>
<feature type="transmembrane region" description="Helical" evidence="12">
    <location>
        <begin position="30"/>
        <end position="51"/>
    </location>
</feature>
<comment type="cofactor">
    <cofactor evidence="1">
        <name>heme b</name>
        <dbReference type="ChEBI" id="CHEBI:60344"/>
    </cofactor>
</comment>
<feature type="transmembrane region" description="Helical" evidence="12">
    <location>
        <begin position="108"/>
        <end position="127"/>
    </location>
</feature>
<gene>
    <name evidence="14" type="ORF">A3770_05p35940</name>
</gene>
<dbReference type="STRING" id="1764295.A0A5B8MKT0"/>
<dbReference type="EMBL" id="CP031038">
    <property type="protein sequence ID" value="QDZ21076.1"/>
    <property type="molecule type" value="Genomic_DNA"/>
</dbReference>
<evidence type="ECO:0000256" key="1">
    <source>
        <dbReference type="ARBA" id="ARBA00001970"/>
    </source>
</evidence>
<comment type="subcellular location">
    <subcellularLocation>
        <location evidence="2">Membrane</location>
        <topology evidence="2">Multi-pass membrane protein</topology>
    </subcellularLocation>
</comment>
<dbReference type="SMART" id="SM00665">
    <property type="entry name" value="B561"/>
    <property type="match status" value="1"/>
</dbReference>
<evidence type="ECO:0000259" key="13">
    <source>
        <dbReference type="PROSITE" id="PS50939"/>
    </source>
</evidence>
<feature type="transmembrane region" description="Helical" evidence="12">
    <location>
        <begin position="71"/>
        <end position="88"/>
    </location>
</feature>
<evidence type="ECO:0000256" key="2">
    <source>
        <dbReference type="ARBA" id="ARBA00004141"/>
    </source>
</evidence>
<sequence>MPTMSLWMRGTSTLVAAYVILYLFDWSLFSWHPLCMTLGYAVLMGEAVRIAIDFRSTEGQERVKRITRHMLVNLGTLALITVGFASIYKNKASIRLGKDHYKSYHAKLGLFVFIMTVFVVAGGLLSFKKLGLINIFPEKHHGLVKTLHRLGGGTTFFLSLVVMELGCMTGAVKKHGVFVQSMLQISIAAIFVMMLVFSAKGSGTGNPSGSYSQVNNSRNTREEDHYEISMEKLPVSSSSFESSR</sequence>
<dbReference type="GO" id="GO:0140575">
    <property type="term" value="F:transmembrane monodehydroascorbate reductase activity"/>
    <property type="evidence" value="ECO:0007669"/>
    <property type="project" value="InterPro"/>
</dbReference>
<organism evidence="14 15">
    <name type="scientific">Chloropicon primus</name>
    <dbReference type="NCBI Taxonomy" id="1764295"/>
    <lineage>
        <taxon>Eukaryota</taxon>
        <taxon>Viridiplantae</taxon>
        <taxon>Chlorophyta</taxon>
        <taxon>Chloropicophyceae</taxon>
        <taxon>Chloropicales</taxon>
        <taxon>Chloropicaceae</taxon>
        <taxon>Chloropicon</taxon>
    </lineage>
</organism>
<keyword evidence="7" id="KW-0249">Electron transport</keyword>
<feature type="transmembrane region" description="Helical" evidence="12">
    <location>
        <begin position="177"/>
        <end position="197"/>
    </location>
</feature>
<accession>A0A5B8MKT0</accession>
<evidence type="ECO:0000256" key="7">
    <source>
        <dbReference type="ARBA" id="ARBA00022982"/>
    </source>
</evidence>
<evidence type="ECO:0000256" key="8">
    <source>
        <dbReference type="ARBA" id="ARBA00022989"/>
    </source>
</evidence>
<feature type="region of interest" description="Disordered" evidence="11">
    <location>
        <begin position="203"/>
        <end position="244"/>
    </location>
</feature>
<dbReference type="OrthoDB" id="432881at2759"/>
<keyword evidence="6" id="KW-0479">Metal-binding</keyword>
<keyword evidence="4" id="KW-0349">Heme</keyword>